<protein>
    <recommendedName>
        <fullName evidence="1">Helix-turn-helix domain-containing protein</fullName>
    </recommendedName>
</protein>
<proteinExistence type="predicted"/>
<dbReference type="Proteomes" id="UP000031599">
    <property type="component" value="Unassembled WGS sequence"/>
</dbReference>
<reference evidence="2 3" key="1">
    <citation type="submission" date="2014-12" db="EMBL/GenBank/DDBJ databases">
        <title>Genome assembly of Enhygromyxa salina DSM 15201.</title>
        <authorList>
            <person name="Sharma G."/>
            <person name="Subramanian S."/>
        </authorList>
    </citation>
    <scope>NUCLEOTIDE SEQUENCE [LARGE SCALE GENOMIC DNA]</scope>
    <source>
        <strain evidence="2 3">DSM 15201</strain>
    </source>
</reference>
<evidence type="ECO:0000313" key="2">
    <source>
        <dbReference type="EMBL" id="KIG13491.1"/>
    </source>
</evidence>
<dbReference type="AlphaFoldDB" id="A0A0C2CQN5"/>
<dbReference type="EMBL" id="JMCC02000094">
    <property type="protein sequence ID" value="KIG13491.1"/>
    <property type="molecule type" value="Genomic_DNA"/>
</dbReference>
<dbReference type="Pfam" id="PF12728">
    <property type="entry name" value="HTH_17"/>
    <property type="match status" value="1"/>
</dbReference>
<name>A0A0C2CQN5_9BACT</name>
<organism evidence="2 3">
    <name type="scientific">Enhygromyxa salina</name>
    <dbReference type="NCBI Taxonomy" id="215803"/>
    <lineage>
        <taxon>Bacteria</taxon>
        <taxon>Pseudomonadati</taxon>
        <taxon>Myxococcota</taxon>
        <taxon>Polyangia</taxon>
        <taxon>Nannocystales</taxon>
        <taxon>Nannocystaceae</taxon>
        <taxon>Enhygromyxa</taxon>
    </lineage>
</organism>
<feature type="domain" description="Helix-turn-helix" evidence="1">
    <location>
        <begin position="9"/>
        <end position="51"/>
    </location>
</feature>
<accession>A0A0C2CQN5</accession>
<dbReference type="RefSeq" id="WP_146661296.1">
    <property type="nucleotide sequence ID" value="NZ_JMCC02000094.1"/>
</dbReference>
<evidence type="ECO:0000313" key="3">
    <source>
        <dbReference type="Proteomes" id="UP000031599"/>
    </source>
</evidence>
<dbReference type="InterPro" id="IPR041657">
    <property type="entry name" value="HTH_17"/>
</dbReference>
<sequence>MATPLDVEVLTVDEVAALLGVNRKSVYCAAHPTQVPHQRIGRRLIVERNCVILAPSTPCHLNRTS</sequence>
<gene>
    <name evidence="2" type="ORF">DB30_08003</name>
</gene>
<comment type="caution">
    <text evidence="2">The sequence shown here is derived from an EMBL/GenBank/DDBJ whole genome shotgun (WGS) entry which is preliminary data.</text>
</comment>
<evidence type="ECO:0000259" key="1">
    <source>
        <dbReference type="Pfam" id="PF12728"/>
    </source>
</evidence>